<name>A0ABR2KRH5_9EUKA</name>
<feature type="compositionally biased region" description="Basic residues" evidence="1">
    <location>
        <begin position="80"/>
        <end position="93"/>
    </location>
</feature>
<feature type="region of interest" description="Disordered" evidence="1">
    <location>
        <begin position="203"/>
        <end position="247"/>
    </location>
</feature>
<reference evidence="2 3" key="1">
    <citation type="submission" date="2024-04" db="EMBL/GenBank/DDBJ databases">
        <title>Tritrichomonas musculus Genome.</title>
        <authorList>
            <person name="Alves-Ferreira E."/>
            <person name="Grigg M."/>
            <person name="Lorenzi H."/>
            <person name="Galac M."/>
        </authorList>
    </citation>
    <scope>NUCLEOTIDE SEQUENCE [LARGE SCALE GENOMIC DNA]</scope>
    <source>
        <strain evidence="2 3">EAF2021</strain>
    </source>
</reference>
<evidence type="ECO:0000256" key="1">
    <source>
        <dbReference type="SAM" id="MobiDB-lite"/>
    </source>
</evidence>
<evidence type="ECO:0000313" key="2">
    <source>
        <dbReference type="EMBL" id="KAK8893361.1"/>
    </source>
</evidence>
<gene>
    <name evidence="2" type="ORF">M9Y10_021778</name>
</gene>
<protein>
    <recommendedName>
        <fullName evidence="4">H15 domain-containing protein</fullName>
    </recommendedName>
</protein>
<evidence type="ECO:0008006" key="4">
    <source>
        <dbReference type="Google" id="ProtNLM"/>
    </source>
</evidence>
<dbReference type="EMBL" id="JAPFFF010000003">
    <property type="protein sequence ID" value="KAK8893361.1"/>
    <property type="molecule type" value="Genomic_DNA"/>
</dbReference>
<dbReference type="Proteomes" id="UP001470230">
    <property type="component" value="Unassembled WGS sequence"/>
</dbReference>
<feature type="compositionally biased region" description="Basic and acidic residues" evidence="1">
    <location>
        <begin position="1"/>
        <end position="18"/>
    </location>
</feature>
<proteinExistence type="predicted"/>
<accession>A0ABR2KRH5</accession>
<feature type="compositionally biased region" description="Basic and acidic residues" evidence="1">
    <location>
        <begin position="104"/>
        <end position="128"/>
    </location>
</feature>
<feature type="compositionally biased region" description="Basic residues" evidence="1">
    <location>
        <begin position="60"/>
        <end position="71"/>
    </location>
</feature>
<feature type="compositionally biased region" description="Basic residues" evidence="1">
    <location>
        <begin position="36"/>
        <end position="50"/>
    </location>
</feature>
<evidence type="ECO:0000313" key="3">
    <source>
        <dbReference type="Proteomes" id="UP001470230"/>
    </source>
</evidence>
<feature type="region of interest" description="Disordered" evidence="1">
    <location>
        <begin position="1"/>
        <end position="128"/>
    </location>
</feature>
<comment type="caution">
    <text evidence="2">The sequence shown here is derived from an EMBL/GenBank/DDBJ whole genome shotgun (WGS) entry which is preliminary data.</text>
</comment>
<organism evidence="2 3">
    <name type="scientific">Tritrichomonas musculus</name>
    <dbReference type="NCBI Taxonomy" id="1915356"/>
    <lineage>
        <taxon>Eukaryota</taxon>
        <taxon>Metamonada</taxon>
        <taxon>Parabasalia</taxon>
        <taxon>Tritrichomonadida</taxon>
        <taxon>Tritrichomonadidae</taxon>
        <taxon>Tritrichomonas</taxon>
    </lineage>
</organism>
<keyword evidence="3" id="KW-1185">Reference proteome</keyword>
<feature type="compositionally biased region" description="Basic and acidic residues" evidence="1">
    <location>
        <begin position="203"/>
        <end position="220"/>
    </location>
</feature>
<sequence>MSEEKETKPETTEEPEKTKKTKVSKKATNTKDTPKDKKKKTTIKKKKSTKKAAGEPGKETKKKTTTKKVVKKSGEETKKKTTTKKATTKKVSKKATTTKPTKKTSTEKKVKKEAPKKEKKEKKEVEKTEVVKVPAKFTKFQNFVAEAIKALSTEDKQWVSYARIKKYLYDFMETGMPQMIKTQTRHALSELTRFKLLKQKKDSYSFTSKGKEKICPEKVPSRKKIRQDPPAKSSKQPEELPPPKEYVSWNGRTCRSVVRV</sequence>